<dbReference type="Proteomes" id="UP000581769">
    <property type="component" value="Unassembled WGS sequence"/>
</dbReference>
<protein>
    <submittedName>
        <fullName evidence="1">Putative membrane protein</fullName>
    </submittedName>
</protein>
<sequence length="314" mass="31483">MVNLMRGVARGVTAGAAGTTALNAASGLDSVVRARPASTVPEQLVERVAKDAIPGRGKVRKNRVAALGPLAGIGNGVGIGGLAGGLRAVGLRLPAGLGGPVLGLAAMVATDGPVALTKVSRPAEWSTDDWLADIVPHLAYGVVTHRTIASLSKDEERPPPAARCRTLIRAGALGAATGLRSSIGMSALSLSARRDDAGVSSRIAGPWAKTGSVVVAAGETVLDKQPTTPDRTEPPGLLPRAGLAATSGGAVAARYGEDPDLPALVGAAAAIGSAMAGIRFRAVARKRCGKDLPGALVEDAVAVVLSWLAVRRGK</sequence>
<dbReference type="AlphaFoldDB" id="A0A840J679"/>
<name>A0A840J679_9PSEU</name>
<keyword evidence="2" id="KW-1185">Reference proteome</keyword>
<evidence type="ECO:0000313" key="1">
    <source>
        <dbReference type="EMBL" id="MBB4689105.1"/>
    </source>
</evidence>
<reference evidence="1 2" key="1">
    <citation type="submission" date="2020-08" db="EMBL/GenBank/DDBJ databases">
        <title>Sequencing the genomes of 1000 actinobacteria strains.</title>
        <authorList>
            <person name="Klenk H.-P."/>
        </authorList>
    </citation>
    <scope>NUCLEOTIDE SEQUENCE [LARGE SCALE GENOMIC DNA]</scope>
    <source>
        <strain evidence="1 2">DSM 45859</strain>
    </source>
</reference>
<gene>
    <name evidence="1" type="ORF">BJY18_006590</name>
</gene>
<organism evidence="1 2">
    <name type="scientific">Amycolatopsis jiangsuensis</name>
    <dbReference type="NCBI Taxonomy" id="1181879"/>
    <lineage>
        <taxon>Bacteria</taxon>
        <taxon>Bacillati</taxon>
        <taxon>Actinomycetota</taxon>
        <taxon>Actinomycetes</taxon>
        <taxon>Pseudonocardiales</taxon>
        <taxon>Pseudonocardiaceae</taxon>
        <taxon>Amycolatopsis</taxon>
    </lineage>
</organism>
<dbReference type="EMBL" id="JACHMG010000001">
    <property type="protein sequence ID" value="MBB4689105.1"/>
    <property type="molecule type" value="Genomic_DNA"/>
</dbReference>
<dbReference type="RefSeq" id="WP_184783695.1">
    <property type="nucleotide sequence ID" value="NZ_JACHMG010000001.1"/>
</dbReference>
<comment type="caution">
    <text evidence="1">The sequence shown here is derived from an EMBL/GenBank/DDBJ whole genome shotgun (WGS) entry which is preliminary data.</text>
</comment>
<proteinExistence type="predicted"/>
<evidence type="ECO:0000313" key="2">
    <source>
        <dbReference type="Proteomes" id="UP000581769"/>
    </source>
</evidence>
<accession>A0A840J679</accession>